<reference evidence="2" key="3">
    <citation type="journal article" date="2017" name="Nature">
        <title>Genome sequence of the progenitor of the wheat D genome Aegilops tauschii.</title>
        <authorList>
            <person name="Luo M.C."/>
            <person name="Gu Y.Q."/>
            <person name="Puiu D."/>
            <person name="Wang H."/>
            <person name="Twardziok S.O."/>
            <person name="Deal K.R."/>
            <person name="Huo N."/>
            <person name="Zhu T."/>
            <person name="Wang L."/>
            <person name="Wang Y."/>
            <person name="McGuire P.E."/>
            <person name="Liu S."/>
            <person name="Long H."/>
            <person name="Ramasamy R.K."/>
            <person name="Rodriguez J.C."/>
            <person name="Van S.L."/>
            <person name="Yuan L."/>
            <person name="Wang Z."/>
            <person name="Xia Z."/>
            <person name="Xiao L."/>
            <person name="Anderson O.D."/>
            <person name="Ouyang S."/>
            <person name="Liang Y."/>
            <person name="Zimin A.V."/>
            <person name="Pertea G."/>
            <person name="Qi P."/>
            <person name="Bennetzen J.L."/>
            <person name="Dai X."/>
            <person name="Dawson M.W."/>
            <person name="Muller H.G."/>
            <person name="Kugler K."/>
            <person name="Rivarola-Duarte L."/>
            <person name="Spannagl M."/>
            <person name="Mayer K.F.X."/>
            <person name="Lu F.H."/>
            <person name="Bevan M.W."/>
            <person name="Leroy P."/>
            <person name="Li P."/>
            <person name="You F.M."/>
            <person name="Sun Q."/>
            <person name="Liu Z."/>
            <person name="Lyons E."/>
            <person name="Wicker T."/>
            <person name="Salzberg S.L."/>
            <person name="Devos K.M."/>
            <person name="Dvorak J."/>
        </authorList>
    </citation>
    <scope>NUCLEOTIDE SEQUENCE [LARGE SCALE GENOMIC DNA]</scope>
    <source>
        <strain evidence="2">cv. AL8/78</strain>
    </source>
</reference>
<dbReference type="EnsemblPlants" id="AET1Gv20481200.1">
    <property type="protein sequence ID" value="AET1Gv20481200.1"/>
    <property type="gene ID" value="AET1Gv20481200"/>
</dbReference>
<proteinExistence type="predicted"/>
<reference evidence="2" key="4">
    <citation type="submission" date="2019-03" db="UniProtKB">
        <authorList>
            <consortium name="EnsemblPlants"/>
        </authorList>
    </citation>
    <scope>IDENTIFICATION</scope>
</reference>
<organism evidence="2 3">
    <name type="scientific">Aegilops tauschii subsp. strangulata</name>
    <name type="common">Goatgrass</name>
    <dbReference type="NCBI Taxonomy" id="200361"/>
    <lineage>
        <taxon>Eukaryota</taxon>
        <taxon>Viridiplantae</taxon>
        <taxon>Streptophyta</taxon>
        <taxon>Embryophyta</taxon>
        <taxon>Tracheophyta</taxon>
        <taxon>Spermatophyta</taxon>
        <taxon>Magnoliopsida</taxon>
        <taxon>Liliopsida</taxon>
        <taxon>Poales</taxon>
        <taxon>Poaceae</taxon>
        <taxon>BOP clade</taxon>
        <taxon>Pooideae</taxon>
        <taxon>Triticodae</taxon>
        <taxon>Triticeae</taxon>
        <taxon>Triticinae</taxon>
        <taxon>Aegilops</taxon>
    </lineage>
</organism>
<feature type="transmembrane region" description="Helical" evidence="1">
    <location>
        <begin position="31"/>
        <end position="53"/>
    </location>
</feature>
<evidence type="ECO:0000256" key="1">
    <source>
        <dbReference type="SAM" id="Phobius"/>
    </source>
</evidence>
<keyword evidence="3" id="KW-1185">Reference proteome</keyword>
<name>A0A452YNT7_AEGTS</name>
<sequence length="90" mass="10527">MELATRWVREQSTLPPFFCSSGGASMLVVELGIWVIPLTLVFVPCRRIVLLLSRLQELRRTMMRPRLVITSREEDMWSRLSRLNSMAFML</sequence>
<dbReference type="Gramene" id="AET1Gv20481200.1">
    <property type="protein sequence ID" value="AET1Gv20481200.1"/>
    <property type="gene ID" value="AET1Gv20481200"/>
</dbReference>
<keyword evidence="1" id="KW-0812">Transmembrane</keyword>
<evidence type="ECO:0000313" key="3">
    <source>
        <dbReference type="Proteomes" id="UP000015105"/>
    </source>
</evidence>
<reference evidence="2" key="5">
    <citation type="journal article" date="2021" name="G3 (Bethesda)">
        <title>Aegilops tauschii genome assembly Aet v5.0 features greater sequence contiguity and improved annotation.</title>
        <authorList>
            <person name="Wang L."/>
            <person name="Zhu T."/>
            <person name="Rodriguez J.C."/>
            <person name="Deal K.R."/>
            <person name="Dubcovsky J."/>
            <person name="McGuire P.E."/>
            <person name="Lux T."/>
            <person name="Spannagl M."/>
            <person name="Mayer K.F.X."/>
            <person name="Baldrich P."/>
            <person name="Meyers B.C."/>
            <person name="Huo N."/>
            <person name="Gu Y.Q."/>
            <person name="Zhou H."/>
            <person name="Devos K.M."/>
            <person name="Bennetzen J.L."/>
            <person name="Unver T."/>
            <person name="Budak H."/>
            <person name="Gulick P.J."/>
            <person name="Galiba G."/>
            <person name="Kalapos B."/>
            <person name="Nelson D.R."/>
            <person name="Li P."/>
            <person name="You F.M."/>
            <person name="Luo M.C."/>
            <person name="Dvorak J."/>
        </authorList>
    </citation>
    <scope>NUCLEOTIDE SEQUENCE [LARGE SCALE GENOMIC DNA]</scope>
    <source>
        <strain evidence="2">cv. AL8/78</strain>
    </source>
</reference>
<keyword evidence="1" id="KW-0472">Membrane</keyword>
<reference evidence="3" key="2">
    <citation type="journal article" date="2017" name="Nat. Plants">
        <title>The Aegilops tauschii genome reveals multiple impacts of transposons.</title>
        <authorList>
            <person name="Zhao G."/>
            <person name="Zou C."/>
            <person name="Li K."/>
            <person name="Wang K."/>
            <person name="Li T."/>
            <person name="Gao L."/>
            <person name="Zhang X."/>
            <person name="Wang H."/>
            <person name="Yang Z."/>
            <person name="Liu X."/>
            <person name="Jiang W."/>
            <person name="Mao L."/>
            <person name="Kong X."/>
            <person name="Jiao Y."/>
            <person name="Jia J."/>
        </authorList>
    </citation>
    <scope>NUCLEOTIDE SEQUENCE [LARGE SCALE GENOMIC DNA]</scope>
    <source>
        <strain evidence="3">cv. AL8/78</strain>
    </source>
</reference>
<accession>A0A452YNT7</accession>
<protein>
    <submittedName>
        <fullName evidence="2">Uncharacterized protein</fullName>
    </submittedName>
</protein>
<keyword evidence="1" id="KW-1133">Transmembrane helix</keyword>
<dbReference type="Proteomes" id="UP000015105">
    <property type="component" value="Chromosome 1D"/>
</dbReference>
<dbReference type="AlphaFoldDB" id="A0A452YNT7"/>
<reference evidence="3" key="1">
    <citation type="journal article" date="2014" name="Science">
        <title>Ancient hybridizations among the ancestral genomes of bread wheat.</title>
        <authorList>
            <consortium name="International Wheat Genome Sequencing Consortium,"/>
            <person name="Marcussen T."/>
            <person name="Sandve S.R."/>
            <person name="Heier L."/>
            <person name="Spannagl M."/>
            <person name="Pfeifer M."/>
            <person name="Jakobsen K.S."/>
            <person name="Wulff B.B."/>
            <person name="Steuernagel B."/>
            <person name="Mayer K.F."/>
            <person name="Olsen O.A."/>
        </authorList>
    </citation>
    <scope>NUCLEOTIDE SEQUENCE [LARGE SCALE GENOMIC DNA]</scope>
    <source>
        <strain evidence="3">cv. AL8/78</strain>
    </source>
</reference>
<evidence type="ECO:0000313" key="2">
    <source>
        <dbReference type="EnsemblPlants" id="AET1Gv20481200.1"/>
    </source>
</evidence>